<evidence type="ECO:0000313" key="1">
    <source>
        <dbReference type="EMBL" id="SDH95523.1"/>
    </source>
</evidence>
<reference evidence="1 2" key="1">
    <citation type="submission" date="2016-10" db="EMBL/GenBank/DDBJ databases">
        <authorList>
            <person name="de Groot N.N."/>
        </authorList>
    </citation>
    <scope>NUCLEOTIDE SEQUENCE [LARGE SCALE GENOMIC DNA]</scope>
    <source>
        <strain evidence="1 2">LMG 2247</strain>
    </source>
</reference>
<dbReference type="EMBL" id="FNCJ01000015">
    <property type="protein sequence ID" value="SDH95523.1"/>
    <property type="molecule type" value="Genomic_DNA"/>
</dbReference>
<protein>
    <submittedName>
        <fullName evidence="1">Uncharacterized protein</fullName>
    </submittedName>
</protein>
<name>A0A1G8GMD3_9BURK</name>
<dbReference type="Proteomes" id="UP000199706">
    <property type="component" value="Unassembled WGS sequence"/>
</dbReference>
<gene>
    <name evidence="1" type="ORF">SAMN05216466_11568</name>
</gene>
<sequence length="79" mass="8948">MSTHAHSREASAAERFVRATRQVDIAFRVVRGEDVPQSRQIEHSLALRQLEQALDELAEAQDYFDSTVGKISPKPKRTN</sequence>
<accession>A0A1G8GMD3</accession>
<dbReference type="RefSeq" id="WP_090689212.1">
    <property type="nucleotide sequence ID" value="NZ_CADERL010000029.1"/>
</dbReference>
<dbReference type="OrthoDB" id="9024076at2"/>
<organism evidence="1 2">
    <name type="scientific">Paraburkholderia phenazinium</name>
    <dbReference type="NCBI Taxonomy" id="60549"/>
    <lineage>
        <taxon>Bacteria</taxon>
        <taxon>Pseudomonadati</taxon>
        <taxon>Pseudomonadota</taxon>
        <taxon>Betaproteobacteria</taxon>
        <taxon>Burkholderiales</taxon>
        <taxon>Burkholderiaceae</taxon>
        <taxon>Paraburkholderia</taxon>
    </lineage>
</organism>
<proteinExistence type="predicted"/>
<dbReference type="AlphaFoldDB" id="A0A1G8GMD3"/>
<evidence type="ECO:0000313" key="2">
    <source>
        <dbReference type="Proteomes" id="UP000199706"/>
    </source>
</evidence>